<organism evidence="2 3">
    <name type="scientific">Paractinoplanes brasiliensis</name>
    <dbReference type="NCBI Taxonomy" id="52695"/>
    <lineage>
        <taxon>Bacteria</taxon>
        <taxon>Bacillati</taxon>
        <taxon>Actinomycetota</taxon>
        <taxon>Actinomycetes</taxon>
        <taxon>Micromonosporales</taxon>
        <taxon>Micromonosporaceae</taxon>
        <taxon>Paractinoplanes</taxon>
    </lineage>
</organism>
<evidence type="ECO:0000256" key="1">
    <source>
        <dbReference type="SAM" id="MobiDB-lite"/>
    </source>
</evidence>
<keyword evidence="3" id="KW-1185">Reference proteome</keyword>
<dbReference type="Gene3D" id="1.20.1290.10">
    <property type="entry name" value="AhpD-like"/>
    <property type="match status" value="1"/>
</dbReference>
<keyword evidence="2" id="KW-0560">Oxidoreductase</keyword>
<keyword evidence="2" id="KW-0575">Peroxidase</keyword>
<dbReference type="RefSeq" id="WP_166661278.1">
    <property type="nucleotide sequence ID" value="NZ_BOMD01000112.1"/>
</dbReference>
<accession>A0A4R6K1S8</accession>
<dbReference type="EMBL" id="SNWR01000001">
    <property type="protein sequence ID" value="TDO42071.1"/>
    <property type="molecule type" value="Genomic_DNA"/>
</dbReference>
<evidence type="ECO:0000313" key="2">
    <source>
        <dbReference type="EMBL" id="TDO42071.1"/>
    </source>
</evidence>
<dbReference type="GO" id="GO:0004601">
    <property type="term" value="F:peroxidase activity"/>
    <property type="evidence" value="ECO:0007669"/>
    <property type="project" value="UniProtKB-KW"/>
</dbReference>
<dbReference type="InterPro" id="IPR029032">
    <property type="entry name" value="AhpD-like"/>
</dbReference>
<evidence type="ECO:0000313" key="3">
    <source>
        <dbReference type="Proteomes" id="UP000294901"/>
    </source>
</evidence>
<name>A0A4R6K1S8_9ACTN</name>
<dbReference type="SUPFAM" id="SSF69118">
    <property type="entry name" value="AhpD-like"/>
    <property type="match status" value="1"/>
</dbReference>
<sequence>MVPSRVAASVVQRHVKHVRPVAVGEASGVVARVYEQVADEMRVVIPPAQLHSPAPDLLAAYWMLMREPLLPTRLVSRAVKEAVAAAVSIANICPYCAEMHGVSLYDLGTEHDSEAIARDDPAGMDDPRLRAAAEWARHAHETADGPVPLPDPRPGAAAELVGVLVALHYLCRMVNVFLSPFLLPPSLGPRARRRAKQGIGRLMRPTLRDPREPGRSVGLLPPADPSRTRGGLWTTGNAWVADAYARASDAFDAAGERSVPPAVRQVVAEFLDGWHGQETGISTAWCERLVAGLPATEAVSARLALLTCAASYQIDEVLVGEFRAVHPGDGVVLDTVAWASFAAARVIGDRQPVGTAFQETRGGAGPLHDEEASSPWL</sequence>
<dbReference type="AlphaFoldDB" id="A0A4R6K1S8"/>
<feature type="region of interest" description="Disordered" evidence="1">
    <location>
        <begin position="205"/>
        <end position="228"/>
    </location>
</feature>
<dbReference type="Proteomes" id="UP000294901">
    <property type="component" value="Unassembled WGS sequence"/>
</dbReference>
<proteinExistence type="predicted"/>
<protein>
    <submittedName>
        <fullName evidence="2">AhpD family alkylhydroperoxidase</fullName>
    </submittedName>
</protein>
<comment type="caution">
    <text evidence="2">The sequence shown here is derived from an EMBL/GenBank/DDBJ whole genome shotgun (WGS) entry which is preliminary data.</text>
</comment>
<reference evidence="2 3" key="1">
    <citation type="submission" date="2019-03" db="EMBL/GenBank/DDBJ databases">
        <title>Sequencing the genomes of 1000 actinobacteria strains.</title>
        <authorList>
            <person name="Klenk H.-P."/>
        </authorList>
    </citation>
    <scope>NUCLEOTIDE SEQUENCE [LARGE SCALE GENOMIC DNA]</scope>
    <source>
        <strain evidence="2 3">DSM 43805</strain>
    </source>
</reference>
<gene>
    <name evidence="2" type="ORF">C8E87_5834</name>
</gene>
<feature type="region of interest" description="Disordered" evidence="1">
    <location>
        <begin position="357"/>
        <end position="377"/>
    </location>
</feature>